<keyword evidence="2" id="KW-1185">Reference proteome</keyword>
<reference evidence="1 2" key="1">
    <citation type="submission" date="2020-10" db="EMBL/GenBank/DDBJ databases">
        <title>Identification of Nocardia species via Next-generation sequencing and recognition of intraspecies genetic diversity.</title>
        <authorList>
            <person name="Li P."/>
            <person name="Li P."/>
            <person name="Lu B."/>
        </authorList>
    </citation>
    <scope>NUCLEOTIDE SEQUENCE [LARGE SCALE GENOMIC DNA]</scope>
    <source>
        <strain evidence="1 2">BJ06-0143</strain>
    </source>
</reference>
<evidence type="ECO:0000313" key="2">
    <source>
        <dbReference type="Proteomes" id="UP000707731"/>
    </source>
</evidence>
<comment type="caution">
    <text evidence="1">The sequence shown here is derived from an EMBL/GenBank/DDBJ whole genome shotgun (WGS) entry which is preliminary data.</text>
</comment>
<evidence type="ECO:0000313" key="1">
    <source>
        <dbReference type="EMBL" id="MBF6356838.1"/>
    </source>
</evidence>
<sequence length="141" mass="14456">MAHALPTPDGPAHEPVLVTLSTPARRSLVAGLVRPYTPDPTEPVLDADATDAEVAGFLAAIAHADTGYIARTADGARALAVVAATVAALCGEDIRAALEQPDIAFLTALKPPAVEAVRAVLLAIETDRPEPLRKSLAALAP</sequence>
<dbReference type="Proteomes" id="UP000707731">
    <property type="component" value="Unassembled WGS sequence"/>
</dbReference>
<proteinExistence type="predicted"/>
<dbReference type="EMBL" id="JADLQN010000003">
    <property type="protein sequence ID" value="MBF6356838.1"/>
    <property type="molecule type" value="Genomic_DNA"/>
</dbReference>
<organism evidence="1 2">
    <name type="scientific">Nocardia higoensis</name>
    <dbReference type="NCBI Taxonomy" id="228599"/>
    <lineage>
        <taxon>Bacteria</taxon>
        <taxon>Bacillati</taxon>
        <taxon>Actinomycetota</taxon>
        <taxon>Actinomycetes</taxon>
        <taxon>Mycobacteriales</taxon>
        <taxon>Nocardiaceae</taxon>
        <taxon>Nocardia</taxon>
    </lineage>
</organism>
<name>A0ABS0DG56_9NOCA</name>
<accession>A0ABS0DG56</accession>
<dbReference type="RefSeq" id="WP_195003656.1">
    <property type="nucleotide sequence ID" value="NZ_JADLQN010000003.1"/>
</dbReference>
<gene>
    <name evidence="1" type="ORF">IU449_20200</name>
</gene>
<protein>
    <submittedName>
        <fullName evidence="1">Uncharacterized protein</fullName>
    </submittedName>
</protein>